<dbReference type="Proteomes" id="UP000542342">
    <property type="component" value="Unassembled WGS sequence"/>
</dbReference>
<dbReference type="PANTHER" id="PTHR30636">
    <property type="entry name" value="UPF0701 PROTEIN YICC"/>
    <property type="match status" value="1"/>
</dbReference>
<dbReference type="InterPro" id="IPR013551">
    <property type="entry name" value="YicC-like_C"/>
</dbReference>
<feature type="domain" description="Endoribonuclease YicC-like C-terminal" evidence="7">
    <location>
        <begin position="174"/>
        <end position="295"/>
    </location>
</feature>
<dbReference type="PANTHER" id="PTHR30636:SF3">
    <property type="entry name" value="UPF0701 PROTEIN YICC"/>
    <property type="match status" value="1"/>
</dbReference>
<dbReference type="AlphaFoldDB" id="A0A7V8VDB3"/>
<dbReference type="NCBIfam" id="TIGR00255">
    <property type="entry name" value="YicC/YloC family endoribonuclease"/>
    <property type="match status" value="1"/>
</dbReference>
<dbReference type="InterPro" id="IPR005229">
    <property type="entry name" value="YicC/YloC-like"/>
</dbReference>
<dbReference type="InterPro" id="IPR013527">
    <property type="entry name" value="YicC-like_N"/>
</dbReference>
<evidence type="ECO:0000256" key="3">
    <source>
        <dbReference type="ARBA" id="ARBA00022759"/>
    </source>
</evidence>
<feature type="domain" description="Endoribonuclease YicC-like N-terminal" evidence="6">
    <location>
        <begin position="2"/>
        <end position="157"/>
    </location>
</feature>
<evidence type="ECO:0000256" key="4">
    <source>
        <dbReference type="ARBA" id="ARBA00022801"/>
    </source>
</evidence>
<dbReference type="Pfam" id="PF03755">
    <property type="entry name" value="YicC-like_N"/>
    <property type="match status" value="1"/>
</dbReference>
<evidence type="ECO:0000256" key="1">
    <source>
        <dbReference type="ARBA" id="ARBA00001968"/>
    </source>
</evidence>
<keyword evidence="4" id="KW-0378">Hydrolase</keyword>
<organism evidence="8 9">
    <name type="scientific">Thermogemmata fonticola</name>
    <dbReference type="NCBI Taxonomy" id="2755323"/>
    <lineage>
        <taxon>Bacteria</taxon>
        <taxon>Pseudomonadati</taxon>
        <taxon>Planctomycetota</taxon>
        <taxon>Planctomycetia</taxon>
        <taxon>Gemmatales</taxon>
        <taxon>Gemmataceae</taxon>
        <taxon>Thermogemmata</taxon>
    </lineage>
</organism>
<reference evidence="8 9" key="1">
    <citation type="submission" date="2020-07" db="EMBL/GenBank/DDBJ databases">
        <title>Thermogemmata thermophila gen. nov., sp. nov., a novel moderate thermophilic planctomycete from a Kamchatka hot spring.</title>
        <authorList>
            <person name="Elcheninov A.G."/>
            <person name="Podosokorskaya O.A."/>
            <person name="Kovaleva O.L."/>
            <person name="Novikov A."/>
            <person name="Bonch-Osmolovskaya E.A."/>
            <person name="Toshchakov S.V."/>
            <person name="Kublanov I.V."/>
        </authorList>
    </citation>
    <scope>NUCLEOTIDE SEQUENCE [LARGE SCALE GENOMIC DNA]</scope>
    <source>
        <strain evidence="8 9">2918</strain>
    </source>
</reference>
<keyword evidence="3" id="KW-0255">Endonuclease</keyword>
<keyword evidence="2" id="KW-0540">Nuclease</keyword>
<sequence>MLHSMTGFGAARQEHSGRAAAVEVRSLNNRYLKVVVRGDDPYPMYEAEIERVVRRWVRRGTITVHITVERPTLPALRWPADTLRACLVELRQICQSAGCPEAFPHLTSGLLLLPGLVTTSPYLGTPPADEWSLVESTLEAALERLCDMRQREGQAMAEDLLHIHHQLHAELARVQQRLPQVKEDYQQRLRERVRQLLGEAAVPVEETHLLREVALFAERSDVSEEVARLQAHLDQFADLVRQGREAGRKLEFLVQEMGREANTLGAKAADVTVSRHVVEIKALLEKARELVQNIE</sequence>
<gene>
    <name evidence="8" type="ORF">H0921_07130</name>
</gene>
<evidence type="ECO:0000256" key="2">
    <source>
        <dbReference type="ARBA" id="ARBA00022722"/>
    </source>
</evidence>
<dbReference type="GO" id="GO:0016787">
    <property type="term" value="F:hydrolase activity"/>
    <property type="evidence" value="ECO:0007669"/>
    <property type="project" value="UniProtKB-KW"/>
</dbReference>
<name>A0A7V8VDB3_9BACT</name>
<dbReference type="GO" id="GO:0004521">
    <property type="term" value="F:RNA endonuclease activity"/>
    <property type="evidence" value="ECO:0007669"/>
    <property type="project" value="InterPro"/>
</dbReference>
<comment type="cofactor">
    <cofactor evidence="1">
        <name>a divalent metal cation</name>
        <dbReference type="ChEBI" id="CHEBI:60240"/>
    </cofactor>
</comment>
<evidence type="ECO:0000256" key="5">
    <source>
        <dbReference type="ARBA" id="ARBA00035648"/>
    </source>
</evidence>
<comment type="similarity">
    <text evidence="5">Belongs to the YicC/YloC family.</text>
</comment>
<evidence type="ECO:0000313" key="9">
    <source>
        <dbReference type="Proteomes" id="UP000542342"/>
    </source>
</evidence>
<evidence type="ECO:0000313" key="8">
    <source>
        <dbReference type="EMBL" id="MBA2225932.1"/>
    </source>
</evidence>
<dbReference type="EMBL" id="JACEFB010000003">
    <property type="protein sequence ID" value="MBA2225932.1"/>
    <property type="molecule type" value="Genomic_DNA"/>
</dbReference>
<protein>
    <submittedName>
        <fullName evidence="8">YicC family protein</fullName>
    </submittedName>
</protein>
<evidence type="ECO:0000259" key="6">
    <source>
        <dbReference type="Pfam" id="PF03755"/>
    </source>
</evidence>
<keyword evidence="9" id="KW-1185">Reference proteome</keyword>
<accession>A0A7V8VDB3</accession>
<comment type="caution">
    <text evidence="8">The sequence shown here is derived from an EMBL/GenBank/DDBJ whole genome shotgun (WGS) entry which is preliminary data.</text>
</comment>
<evidence type="ECO:0000259" key="7">
    <source>
        <dbReference type="Pfam" id="PF08340"/>
    </source>
</evidence>
<proteinExistence type="inferred from homology"/>
<dbReference type="Pfam" id="PF08340">
    <property type="entry name" value="YicC-like_C"/>
    <property type="match status" value="1"/>
</dbReference>